<dbReference type="eggNOG" id="ENOG5031Z76">
    <property type="taxonomic scope" value="Bacteria"/>
</dbReference>
<dbReference type="HOGENOM" id="CLU_063447_1_1_10"/>
<feature type="coiled-coil region" evidence="1">
    <location>
        <begin position="153"/>
        <end position="192"/>
    </location>
</feature>
<evidence type="ECO:0008006" key="5">
    <source>
        <dbReference type="Google" id="ProtNLM"/>
    </source>
</evidence>
<dbReference type="EMBL" id="ADGI01000066">
    <property type="protein sequence ID" value="EGV28904.1"/>
    <property type="molecule type" value="Genomic_DNA"/>
</dbReference>
<proteinExistence type="predicted"/>
<dbReference type="OrthoDB" id="1452914at2"/>
<accession>G1WEQ4</accession>
<evidence type="ECO:0000313" key="3">
    <source>
        <dbReference type="EMBL" id="EGV28904.1"/>
    </source>
</evidence>
<comment type="caution">
    <text evidence="3">The sequence shown here is derived from an EMBL/GenBank/DDBJ whole genome shotgun (WGS) entry which is preliminary data.</text>
</comment>
<dbReference type="RefSeq" id="WP_004381435.1">
    <property type="nucleotide sequence ID" value="NZ_JH114217.1"/>
</dbReference>
<evidence type="ECO:0000256" key="2">
    <source>
        <dbReference type="SAM" id="MobiDB-lite"/>
    </source>
</evidence>
<dbReference type="GeneID" id="95426879"/>
<gene>
    <name evidence="3" type="ORF">HMPREF9431_02341</name>
</gene>
<dbReference type="AlphaFoldDB" id="G1WEQ4"/>
<dbReference type="Proteomes" id="UP000005141">
    <property type="component" value="Unassembled WGS sequence"/>
</dbReference>
<feature type="region of interest" description="Disordered" evidence="2">
    <location>
        <begin position="223"/>
        <end position="291"/>
    </location>
</feature>
<organism evidence="3 4">
    <name type="scientific">Segatella oulorum F0390</name>
    <dbReference type="NCBI Taxonomy" id="702438"/>
    <lineage>
        <taxon>Bacteria</taxon>
        <taxon>Pseudomonadati</taxon>
        <taxon>Bacteroidota</taxon>
        <taxon>Bacteroidia</taxon>
        <taxon>Bacteroidales</taxon>
        <taxon>Prevotellaceae</taxon>
        <taxon>Segatella</taxon>
    </lineage>
</organism>
<evidence type="ECO:0000256" key="1">
    <source>
        <dbReference type="SAM" id="Coils"/>
    </source>
</evidence>
<protein>
    <recommendedName>
        <fullName evidence="5">Hemagglutinin protein HagB</fullName>
    </recommendedName>
</protein>
<dbReference type="Pfam" id="PF19775">
    <property type="entry name" value="DUF6261"/>
    <property type="match status" value="1"/>
</dbReference>
<dbReference type="PATRIC" id="fig|702438.4.peg.2459"/>
<sequence>MKKILNVDLVHLNNGAHFLFITDAVKRVVADAKVKTKVAAELTALETAFKAEDKALKLSQASLLSREIKAADKLRGKYYRTLQRAVAFFKDHPNEELVRHAKHLEQLIKDYAIDPKMQLDRETGLLLNLIDDLQNKFTAEVTALNLGEVVDALKQANDKLRTHSENRANERAAKITGQLRAAQEEANKAYRKLVDKVNAFVVVEGEADYADFVDKMNEQVSHYKKEVLPSNKKKDEGKNPAPDKKPGGDKKKPDDAGKKPDGKKPEDGGNPEDKKKNGGKDHGEVEITPKK</sequence>
<keyword evidence="4" id="KW-1185">Reference proteome</keyword>
<reference evidence="3 4" key="1">
    <citation type="submission" date="2011-07" db="EMBL/GenBank/DDBJ databases">
        <title>The Genome Sequence of Prevotella oulorum F0390.</title>
        <authorList>
            <consortium name="The Broad Institute Genome Sequencing Platform"/>
            <consortium name="The Broad Institute Genome Sequencing Center for Infectious Disease"/>
            <person name="Earl A."/>
            <person name="Ward D."/>
            <person name="Feldgarden M."/>
            <person name="Gevers D."/>
            <person name="Izard J."/>
            <person name="Ganesan A."/>
            <person name="Baranova O.V."/>
            <person name="Blanton J.M."/>
            <person name="Tanner A.C."/>
            <person name="Dewhirst F.E."/>
            <person name="Young S.K."/>
            <person name="Zeng Q."/>
            <person name="Gargeya S."/>
            <person name="Fitzgerald M."/>
            <person name="Haas B."/>
            <person name="Abouelleil A."/>
            <person name="Alvarado L."/>
            <person name="Arachchi H.M."/>
            <person name="Berlin A."/>
            <person name="Brown A."/>
            <person name="Chapman S.B."/>
            <person name="Chen Z."/>
            <person name="Dunbar C."/>
            <person name="Freedman E."/>
            <person name="Gearin G."/>
            <person name="Gellesch M."/>
            <person name="Goldberg J."/>
            <person name="Griggs A."/>
            <person name="Gujja S."/>
            <person name="Heiman D."/>
            <person name="Howarth C."/>
            <person name="Larson L."/>
            <person name="Lui A."/>
            <person name="MacDonald P.J.P."/>
            <person name="Mehta T."/>
            <person name="Montmayeur A."/>
            <person name="Murphy C."/>
            <person name="Neiman D."/>
            <person name="Pearson M."/>
            <person name="Priest M."/>
            <person name="Roberts A."/>
            <person name="Saif S."/>
            <person name="Shea T."/>
            <person name="Shenoy N."/>
            <person name="Sisk P."/>
            <person name="Stolte C."/>
            <person name="Sykes S."/>
            <person name="Wortman J."/>
            <person name="Nusbaum C."/>
            <person name="Birren B."/>
        </authorList>
    </citation>
    <scope>NUCLEOTIDE SEQUENCE [LARGE SCALE GENOMIC DNA]</scope>
    <source>
        <strain evidence="3 4">F0390</strain>
    </source>
</reference>
<evidence type="ECO:0000313" key="4">
    <source>
        <dbReference type="Proteomes" id="UP000005141"/>
    </source>
</evidence>
<name>G1WEQ4_9BACT</name>
<dbReference type="InterPro" id="IPR046228">
    <property type="entry name" value="DUF6261"/>
</dbReference>
<keyword evidence="1" id="KW-0175">Coiled coil</keyword>